<evidence type="ECO:0000313" key="1">
    <source>
        <dbReference type="EMBL" id="KAF2554443.1"/>
    </source>
</evidence>
<comment type="caution">
    <text evidence="1">The sequence shown here is derived from an EMBL/GenBank/DDBJ whole genome shotgun (WGS) entry which is preliminary data.</text>
</comment>
<sequence length="75" mass="8151">MLSSTTVAVLIVGIKLAVTGIEPRRRDRVKKATMVILGLFAHLVPDFLSTFNSGPDFGMCRNAPANQTQSPNCEF</sequence>
<accession>A0A8S9H8M1</accession>
<protein>
    <submittedName>
        <fullName evidence="1">Uncharacterized protein</fullName>
    </submittedName>
</protein>
<reference evidence="1" key="1">
    <citation type="submission" date="2019-12" db="EMBL/GenBank/DDBJ databases">
        <title>Genome sequencing and annotation of Brassica cretica.</title>
        <authorList>
            <person name="Studholme D.J."/>
            <person name="Sarris P.F."/>
        </authorList>
    </citation>
    <scope>NUCLEOTIDE SEQUENCE</scope>
    <source>
        <strain evidence="1">PFS-001/15</strain>
        <tissue evidence="1">Leaf</tissue>
    </source>
</reference>
<proteinExistence type="predicted"/>
<gene>
    <name evidence="1" type="ORF">F2Q68_00016063</name>
</gene>
<dbReference type="EMBL" id="QGKW02001940">
    <property type="protein sequence ID" value="KAF2554443.1"/>
    <property type="molecule type" value="Genomic_DNA"/>
</dbReference>
<dbReference type="Proteomes" id="UP000712281">
    <property type="component" value="Unassembled WGS sequence"/>
</dbReference>
<evidence type="ECO:0000313" key="2">
    <source>
        <dbReference type="Proteomes" id="UP000712281"/>
    </source>
</evidence>
<organism evidence="1 2">
    <name type="scientific">Brassica cretica</name>
    <name type="common">Mustard</name>
    <dbReference type="NCBI Taxonomy" id="69181"/>
    <lineage>
        <taxon>Eukaryota</taxon>
        <taxon>Viridiplantae</taxon>
        <taxon>Streptophyta</taxon>
        <taxon>Embryophyta</taxon>
        <taxon>Tracheophyta</taxon>
        <taxon>Spermatophyta</taxon>
        <taxon>Magnoliopsida</taxon>
        <taxon>eudicotyledons</taxon>
        <taxon>Gunneridae</taxon>
        <taxon>Pentapetalae</taxon>
        <taxon>rosids</taxon>
        <taxon>malvids</taxon>
        <taxon>Brassicales</taxon>
        <taxon>Brassicaceae</taxon>
        <taxon>Brassiceae</taxon>
        <taxon>Brassica</taxon>
    </lineage>
</organism>
<name>A0A8S9H8M1_BRACR</name>
<dbReference type="AlphaFoldDB" id="A0A8S9H8M1"/>